<keyword evidence="2" id="KW-1185">Reference proteome</keyword>
<dbReference type="Proteomes" id="UP000540519">
    <property type="component" value="Unassembled WGS sequence"/>
</dbReference>
<accession>A0A7X2ZQR9</accession>
<name>A0A7X2ZQR9_9FLAO</name>
<dbReference type="AlphaFoldDB" id="A0A7X2ZQR9"/>
<evidence type="ECO:0000313" key="2">
    <source>
        <dbReference type="Proteomes" id="UP000540519"/>
    </source>
</evidence>
<dbReference type="OrthoDB" id="9802683at2"/>
<dbReference type="EMBL" id="RCNR01000003">
    <property type="protein sequence ID" value="MUH34665.1"/>
    <property type="molecule type" value="Genomic_DNA"/>
</dbReference>
<reference evidence="1 2" key="1">
    <citation type="journal article" date="2019" name="Mar. Drugs">
        <title>Comparative Genomics and CAZyme Genome Repertoires of Marine Zobellia amurskyensis KMM 3526(T) and Zobellia laminariae KMM 3676(T).</title>
        <authorList>
            <person name="Chernysheva N."/>
            <person name="Bystritskaya E."/>
            <person name="Stenkova A."/>
            <person name="Golovkin I."/>
            <person name="Nedashkovskaya O."/>
            <person name="Isaeva M."/>
        </authorList>
    </citation>
    <scope>NUCLEOTIDE SEQUENCE [LARGE SCALE GENOMIC DNA]</scope>
    <source>
        <strain evidence="1 2">KMM 3526</strain>
    </source>
</reference>
<comment type="caution">
    <text evidence="1">The sequence shown here is derived from an EMBL/GenBank/DDBJ whole genome shotgun (WGS) entry which is preliminary data.</text>
</comment>
<sequence length="399" mass="45677">MTSRPNSKKNSPLFSFLLCVFLCCTGLYSQKKKTPEIYLTPIFKVNYSDSTADKPQSKSWTNDYGQWIVVGDKDGPKLLKKDTLGWTSHSTINRAWHNLPNRADVWIKDDDAYIVLVSECALSTVRITYSQEQETYEHLWKANLPIPKECNSIETATLTQDSKGQFWVCADMNEKIMVWHSFNGKDWSSPITITDDINADDISLIVSLKKQVSVIWSNQNTETINEVIHYDGDAINNWSAPIIIQKGNNNADDHINATVFKNGVLALVTKNSVDKINQPQFVLRLRDKKGKWTNIPYEPLNSEMSPSRPIINHVQSGRIFEIHSVKNKKNNRYYLSVNEIISKKGRWQFKELVQLKTKINGKNGDATTSKASFKENEVKFIFFSDDLGNIYSFDFDNLQ</sequence>
<dbReference type="RefSeq" id="WP_155598675.1">
    <property type="nucleotide sequence ID" value="NZ_RCNR01000003.1"/>
</dbReference>
<proteinExistence type="predicted"/>
<evidence type="ECO:0000313" key="1">
    <source>
        <dbReference type="EMBL" id="MUH34665.1"/>
    </source>
</evidence>
<gene>
    <name evidence="1" type="ORF">D9O36_02320</name>
</gene>
<organism evidence="1 2">
    <name type="scientific">Zobellia amurskyensis</name>
    <dbReference type="NCBI Taxonomy" id="248905"/>
    <lineage>
        <taxon>Bacteria</taxon>
        <taxon>Pseudomonadati</taxon>
        <taxon>Bacteroidota</taxon>
        <taxon>Flavobacteriia</taxon>
        <taxon>Flavobacteriales</taxon>
        <taxon>Flavobacteriaceae</taxon>
        <taxon>Zobellia</taxon>
    </lineage>
</organism>
<protein>
    <submittedName>
        <fullName evidence="1">Uncharacterized protein</fullName>
    </submittedName>
</protein>